<dbReference type="InterPro" id="IPR000792">
    <property type="entry name" value="Tscrpt_reg_LuxR_C"/>
</dbReference>
<dbReference type="InterPro" id="IPR016032">
    <property type="entry name" value="Sig_transdc_resp-reg_C-effctor"/>
</dbReference>
<dbReference type="SUPFAM" id="SSF46894">
    <property type="entry name" value="C-terminal effector domain of the bipartite response regulators"/>
    <property type="match status" value="1"/>
</dbReference>
<dbReference type="Proteomes" id="UP000244162">
    <property type="component" value="Unassembled WGS sequence"/>
</dbReference>
<accession>A0A2T5G069</accession>
<dbReference type="Gene3D" id="1.10.10.10">
    <property type="entry name" value="Winged helix-like DNA-binding domain superfamily/Winged helix DNA-binding domain"/>
    <property type="match status" value="1"/>
</dbReference>
<reference evidence="5 6" key="1">
    <citation type="submission" date="2017-09" db="EMBL/GenBank/DDBJ databases">
        <title>Sphingomonas panjinensis sp.nov., isolated from oil-contaminated soil.</title>
        <authorList>
            <person name="Wang L."/>
            <person name="Chen L."/>
        </authorList>
    </citation>
    <scope>NUCLEOTIDE SEQUENCE [LARGE SCALE GENOMIC DNA]</scope>
    <source>
        <strain evidence="5 6">FW-11</strain>
    </source>
</reference>
<keyword evidence="6" id="KW-1185">Reference proteome</keyword>
<dbReference type="AlphaFoldDB" id="A0A2T5G069"/>
<proteinExistence type="predicted"/>
<keyword evidence="2" id="KW-0238">DNA-binding</keyword>
<name>A0A2T5G069_9SPHN</name>
<dbReference type="SMART" id="SM00421">
    <property type="entry name" value="HTH_LUXR"/>
    <property type="match status" value="1"/>
</dbReference>
<organism evidence="5 6">
    <name type="scientific">Sphingomonas oleivorans</name>
    <dbReference type="NCBI Taxonomy" id="1735121"/>
    <lineage>
        <taxon>Bacteria</taxon>
        <taxon>Pseudomonadati</taxon>
        <taxon>Pseudomonadota</taxon>
        <taxon>Alphaproteobacteria</taxon>
        <taxon>Sphingomonadales</taxon>
        <taxon>Sphingomonadaceae</taxon>
        <taxon>Sphingomonas</taxon>
    </lineage>
</organism>
<keyword evidence="1" id="KW-0805">Transcription regulation</keyword>
<dbReference type="PANTHER" id="PTHR44688:SF16">
    <property type="entry name" value="DNA-BINDING TRANSCRIPTIONAL ACTIVATOR DEVR_DOSR"/>
    <property type="match status" value="1"/>
</dbReference>
<evidence type="ECO:0000259" key="4">
    <source>
        <dbReference type="PROSITE" id="PS50043"/>
    </source>
</evidence>
<keyword evidence="3" id="KW-0804">Transcription</keyword>
<dbReference type="GO" id="GO:0003677">
    <property type="term" value="F:DNA binding"/>
    <property type="evidence" value="ECO:0007669"/>
    <property type="project" value="UniProtKB-KW"/>
</dbReference>
<evidence type="ECO:0000256" key="3">
    <source>
        <dbReference type="ARBA" id="ARBA00023163"/>
    </source>
</evidence>
<dbReference type="PROSITE" id="PS00622">
    <property type="entry name" value="HTH_LUXR_1"/>
    <property type="match status" value="1"/>
</dbReference>
<feature type="domain" description="HTH luxR-type" evidence="4">
    <location>
        <begin position="5"/>
        <end position="70"/>
    </location>
</feature>
<sequence length="77" mass="8737">MLDHDMPIKPTLTERERQILTMMARGNSAKEVALALSVSPRTVESHVDHIRLKIQARNRVHMITIALKFGLLLPGRI</sequence>
<evidence type="ECO:0000313" key="5">
    <source>
        <dbReference type="EMBL" id="PTQ12335.1"/>
    </source>
</evidence>
<protein>
    <submittedName>
        <fullName evidence="5">Helix-turn-helix transcriptional regulator</fullName>
    </submittedName>
</protein>
<gene>
    <name evidence="5" type="ORF">CLG96_07325</name>
</gene>
<dbReference type="PROSITE" id="PS50043">
    <property type="entry name" value="HTH_LUXR_2"/>
    <property type="match status" value="1"/>
</dbReference>
<dbReference type="CDD" id="cd06170">
    <property type="entry name" value="LuxR_C_like"/>
    <property type="match status" value="1"/>
</dbReference>
<dbReference type="PANTHER" id="PTHR44688">
    <property type="entry name" value="DNA-BINDING TRANSCRIPTIONAL ACTIVATOR DEVR_DOSR"/>
    <property type="match status" value="1"/>
</dbReference>
<dbReference type="InterPro" id="IPR036388">
    <property type="entry name" value="WH-like_DNA-bd_sf"/>
</dbReference>
<evidence type="ECO:0000256" key="2">
    <source>
        <dbReference type="ARBA" id="ARBA00023125"/>
    </source>
</evidence>
<dbReference type="RefSeq" id="WP_107967198.1">
    <property type="nucleotide sequence ID" value="NZ_NWBU01000005.1"/>
</dbReference>
<evidence type="ECO:0000313" key="6">
    <source>
        <dbReference type="Proteomes" id="UP000244162"/>
    </source>
</evidence>
<dbReference type="Pfam" id="PF00196">
    <property type="entry name" value="GerE"/>
    <property type="match status" value="1"/>
</dbReference>
<dbReference type="OrthoDB" id="7449597at2"/>
<comment type="caution">
    <text evidence="5">The sequence shown here is derived from an EMBL/GenBank/DDBJ whole genome shotgun (WGS) entry which is preliminary data.</text>
</comment>
<evidence type="ECO:0000256" key="1">
    <source>
        <dbReference type="ARBA" id="ARBA00023015"/>
    </source>
</evidence>
<dbReference type="GO" id="GO:0006355">
    <property type="term" value="P:regulation of DNA-templated transcription"/>
    <property type="evidence" value="ECO:0007669"/>
    <property type="project" value="InterPro"/>
</dbReference>
<dbReference type="EMBL" id="NWBU01000005">
    <property type="protein sequence ID" value="PTQ12335.1"/>
    <property type="molecule type" value="Genomic_DNA"/>
</dbReference>
<dbReference type="PRINTS" id="PR00038">
    <property type="entry name" value="HTHLUXR"/>
</dbReference>